<dbReference type="PANTHER" id="PTHR30244:SF34">
    <property type="entry name" value="DTDP-4-AMINO-4,6-DIDEOXYGALACTOSE TRANSAMINASE"/>
    <property type="match status" value="1"/>
</dbReference>
<reference evidence="6" key="1">
    <citation type="submission" date="2016-07" db="EMBL/GenBank/DDBJ databases">
        <title>Sequence Frankia sp. strain CcI1.17.</title>
        <authorList>
            <person name="Ghodhbane-Gtari F."/>
            <person name="Swanson E."/>
            <person name="Gueddou A."/>
            <person name="Morris K."/>
            <person name="Hezbri K."/>
            <person name="Ktari A."/>
            <person name="Nouioui I."/>
            <person name="Abebe-Akele F."/>
            <person name="Simpson S."/>
            <person name="Thomas K."/>
            <person name="Gtari M."/>
            <person name="Tisa L.S."/>
            <person name="Hurst S."/>
        </authorList>
    </citation>
    <scope>NUCLEOTIDE SEQUENCE [LARGE SCALE GENOMIC DNA]</scope>
    <source>
        <strain evidence="6">Cc1.17</strain>
    </source>
</reference>
<accession>A0A1S1RI77</accession>
<dbReference type="Gene3D" id="3.90.1150.10">
    <property type="entry name" value="Aspartate Aminotransferase, domain 1"/>
    <property type="match status" value="1"/>
</dbReference>
<dbReference type="InterPro" id="IPR015421">
    <property type="entry name" value="PyrdxlP-dep_Trfase_major"/>
</dbReference>
<dbReference type="InterPro" id="IPR015422">
    <property type="entry name" value="PyrdxlP-dep_Trfase_small"/>
</dbReference>
<keyword evidence="5" id="KW-0808">Transferase</keyword>
<dbReference type="CDD" id="cd00616">
    <property type="entry name" value="AHBA_syn"/>
    <property type="match status" value="1"/>
</dbReference>
<gene>
    <name evidence="5" type="ORF">CC117_00890</name>
</gene>
<keyword evidence="6" id="KW-1185">Reference proteome</keyword>
<evidence type="ECO:0000256" key="2">
    <source>
        <dbReference type="PIRSR" id="PIRSR000390-1"/>
    </source>
</evidence>
<dbReference type="InterPro" id="IPR015424">
    <property type="entry name" value="PyrdxlP-dep_Trfase"/>
</dbReference>
<dbReference type="Gene3D" id="3.40.640.10">
    <property type="entry name" value="Type I PLP-dependent aspartate aminotransferase-like (Major domain)"/>
    <property type="match status" value="1"/>
</dbReference>
<evidence type="ECO:0000313" key="6">
    <source>
        <dbReference type="Proteomes" id="UP000179627"/>
    </source>
</evidence>
<name>A0A1S1RI77_9ACTN</name>
<keyword evidence="5" id="KW-0032">Aminotransferase</keyword>
<dbReference type="SUPFAM" id="SSF53383">
    <property type="entry name" value="PLP-dependent transferases"/>
    <property type="match status" value="1"/>
</dbReference>
<protein>
    <submittedName>
        <fullName evidence="5">Aminotransferase</fullName>
    </submittedName>
</protein>
<evidence type="ECO:0000256" key="3">
    <source>
        <dbReference type="PIRSR" id="PIRSR000390-2"/>
    </source>
</evidence>
<comment type="caution">
    <text evidence="5">The sequence shown here is derived from an EMBL/GenBank/DDBJ whole genome shotgun (WGS) entry which is preliminary data.</text>
</comment>
<dbReference type="GO" id="GO:0000271">
    <property type="term" value="P:polysaccharide biosynthetic process"/>
    <property type="evidence" value="ECO:0007669"/>
    <property type="project" value="TreeGrafter"/>
</dbReference>
<proteinExistence type="inferred from homology"/>
<comment type="cofactor">
    <cofactor evidence="1">
        <name>pyridoxal 5'-phosphate</name>
        <dbReference type="ChEBI" id="CHEBI:597326"/>
    </cofactor>
</comment>
<dbReference type="Pfam" id="PF01041">
    <property type="entry name" value="DegT_DnrJ_EryC1"/>
    <property type="match status" value="1"/>
</dbReference>
<dbReference type="EMBL" id="MBLM01000002">
    <property type="protein sequence ID" value="OHV46508.1"/>
    <property type="molecule type" value="Genomic_DNA"/>
</dbReference>
<dbReference type="GO" id="GO:0030170">
    <property type="term" value="F:pyridoxal phosphate binding"/>
    <property type="evidence" value="ECO:0007669"/>
    <property type="project" value="TreeGrafter"/>
</dbReference>
<dbReference type="Proteomes" id="UP000179627">
    <property type="component" value="Unassembled WGS sequence"/>
</dbReference>
<dbReference type="InterPro" id="IPR000653">
    <property type="entry name" value="DegT/StrS_aminotransferase"/>
</dbReference>
<keyword evidence="3 4" id="KW-0663">Pyridoxal phosphate</keyword>
<sequence>MAVDGGVPVRSTPLPSWPWFSTDEIRAVEEVLRSGLVNYWTGEQGRAFEREYAAATASEHGVAVANGTVALELTLRALGIGPGDDVVVPSRTFVASASCVVAVGARPIFADVDRDSGNITADTVEAAVTERTRAVIVVHLGGWPADMDPLMRFSYGKGLAVVEDCAQAHGARYRDRPVGSFGDAAAWSFCQDKILTTAGEGGLVATGSRAIWKTVWSYKDHGKDPDILAAPHTDTGFRWTHRSIGTNARMHELAAAAGRVALRNLPTWLEQRRANATNLVTRLSRTPGLRVPTPSGDPTTSASYYRVYAYVRPDLLRPGWSRDRVAAAIRAEGIPCSVGSCGEVYREPAFAAGARPADRLPVAAELADTSLAFLVHPTLSRHDMDDTADAVEKVLTAASA</sequence>
<evidence type="ECO:0000313" key="5">
    <source>
        <dbReference type="EMBL" id="OHV46508.1"/>
    </source>
</evidence>
<dbReference type="GO" id="GO:0008483">
    <property type="term" value="F:transaminase activity"/>
    <property type="evidence" value="ECO:0007669"/>
    <property type="project" value="UniProtKB-KW"/>
</dbReference>
<organism evidence="5 6">
    <name type="scientific">Parafrankia colletiae</name>
    <dbReference type="NCBI Taxonomy" id="573497"/>
    <lineage>
        <taxon>Bacteria</taxon>
        <taxon>Bacillati</taxon>
        <taxon>Actinomycetota</taxon>
        <taxon>Actinomycetes</taxon>
        <taxon>Frankiales</taxon>
        <taxon>Frankiaceae</taxon>
        <taxon>Parafrankia</taxon>
    </lineage>
</organism>
<comment type="similarity">
    <text evidence="4">Belongs to the DegT/DnrJ/EryC1 family.</text>
</comment>
<dbReference type="PIRSF" id="PIRSF000390">
    <property type="entry name" value="PLP_StrS"/>
    <property type="match status" value="1"/>
</dbReference>
<dbReference type="AlphaFoldDB" id="A0A1S1RI77"/>
<evidence type="ECO:0000256" key="1">
    <source>
        <dbReference type="ARBA" id="ARBA00001933"/>
    </source>
</evidence>
<feature type="modified residue" description="N6-(pyridoxal phosphate)lysine" evidence="3">
    <location>
        <position position="193"/>
    </location>
</feature>
<evidence type="ECO:0000256" key="4">
    <source>
        <dbReference type="RuleBase" id="RU004508"/>
    </source>
</evidence>
<dbReference type="PANTHER" id="PTHR30244">
    <property type="entry name" value="TRANSAMINASE"/>
    <property type="match status" value="1"/>
</dbReference>
<feature type="active site" description="Proton acceptor" evidence="2">
    <location>
        <position position="193"/>
    </location>
</feature>